<protein>
    <submittedName>
        <fullName evidence="1">Toxin-antitoxin system HicB family antitoxin</fullName>
    </submittedName>
</protein>
<name>A0ABU2SQY9_9ACTN</name>
<comment type="caution">
    <text evidence="1">The sequence shown here is derived from an EMBL/GenBank/DDBJ whole genome shotgun (WGS) entry which is preliminary data.</text>
</comment>
<dbReference type="EMBL" id="JAVRFI010000008">
    <property type="protein sequence ID" value="MDT0450314.1"/>
    <property type="molecule type" value="Genomic_DNA"/>
</dbReference>
<dbReference type="InterPro" id="IPR008651">
    <property type="entry name" value="Uncharacterised_HicB"/>
</dbReference>
<accession>A0ABU2SQY9</accession>
<dbReference type="InterPro" id="IPR010985">
    <property type="entry name" value="Ribbon_hlx_hlx"/>
</dbReference>
<evidence type="ECO:0000313" key="1">
    <source>
        <dbReference type="EMBL" id="MDT0450314.1"/>
    </source>
</evidence>
<dbReference type="Proteomes" id="UP001180531">
    <property type="component" value="Unassembled WGS sequence"/>
</dbReference>
<keyword evidence="2" id="KW-1185">Reference proteome</keyword>
<sequence length="68" mass="7203">MSVFTVRIPDELDADVRKAAADSGLSLNAYMIRTLRRQMVKEAAEAQAAVGGVLLVDTGDADPAGDIR</sequence>
<dbReference type="SUPFAM" id="SSF47598">
    <property type="entry name" value="Ribbon-helix-helix"/>
    <property type="match status" value="1"/>
</dbReference>
<dbReference type="Pfam" id="PF05534">
    <property type="entry name" value="HicB"/>
    <property type="match status" value="1"/>
</dbReference>
<evidence type="ECO:0000313" key="2">
    <source>
        <dbReference type="Proteomes" id="UP001180531"/>
    </source>
</evidence>
<dbReference type="InterPro" id="IPR013321">
    <property type="entry name" value="Arc_rbn_hlx_hlx"/>
</dbReference>
<proteinExistence type="predicted"/>
<gene>
    <name evidence="1" type="ORF">RM609_14705</name>
</gene>
<dbReference type="RefSeq" id="WP_311611108.1">
    <property type="nucleotide sequence ID" value="NZ_JAVRFI010000008.1"/>
</dbReference>
<reference evidence="1" key="1">
    <citation type="submission" date="2024-05" db="EMBL/GenBank/DDBJ databases">
        <title>30 novel species of actinomycetes from the DSMZ collection.</title>
        <authorList>
            <person name="Nouioui I."/>
        </authorList>
    </citation>
    <scope>NUCLEOTIDE SEQUENCE</scope>
    <source>
        <strain evidence="1">DSM 40473</strain>
    </source>
</reference>
<dbReference type="Gene3D" id="1.10.1220.10">
    <property type="entry name" value="Met repressor-like"/>
    <property type="match status" value="1"/>
</dbReference>
<organism evidence="1 2">
    <name type="scientific">Streptomyces hesseae</name>
    <dbReference type="NCBI Taxonomy" id="3075519"/>
    <lineage>
        <taxon>Bacteria</taxon>
        <taxon>Bacillati</taxon>
        <taxon>Actinomycetota</taxon>
        <taxon>Actinomycetes</taxon>
        <taxon>Kitasatosporales</taxon>
        <taxon>Streptomycetaceae</taxon>
        <taxon>Streptomyces</taxon>
    </lineage>
</organism>